<keyword evidence="1" id="KW-0472">Membrane</keyword>
<proteinExistence type="predicted"/>
<gene>
    <name evidence="2" type="ORF">PDENDC454_26693</name>
</gene>
<reference evidence="2 3" key="1">
    <citation type="journal article" date="2012" name="J. Bacteriol.">
        <title>Genome Sequence of the Pattern-Forming Social Bacterium Paenibacillus dendritiformis C454 Chiral Morphotype.</title>
        <authorList>
            <person name="Sirota-Madi A."/>
            <person name="Olender T."/>
            <person name="Helman Y."/>
            <person name="Brainis I."/>
            <person name="Finkelshtein A."/>
            <person name="Roth D."/>
            <person name="Hagai E."/>
            <person name="Leshkowitz D."/>
            <person name="Brodsky L."/>
            <person name="Galatenko V."/>
            <person name="Nikolaev V."/>
            <person name="Gutnick D.L."/>
            <person name="Lancet D."/>
            <person name="Ben-Jacob E."/>
        </authorList>
    </citation>
    <scope>NUCLEOTIDE SEQUENCE [LARGE SCALE GENOMIC DNA]</scope>
    <source>
        <strain evidence="2 3">C454</strain>
    </source>
</reference>
<sequence>MAALFRNGYFYVLAAAFFSSAWVLDTFYQKASLSNSVAMALFVTVMIGCMALFTWKVKSPSIVIKQPEREALLLLLLSNLRAALLSGACFGGMMLITTPGGKYLLGLEQSAGELTAGLAVSFLVAFLFAGWSRPHYLPSSIPAL</sequence>
<evidence type="ECO:0000313" key="2">
    <source>
        <dbReference type="EMBL" id="EHQ59186.1"/>
    </source>
</evidence>
<dbReference type="PATRIC" id="fig|1131935.3.peg.5521"/>
<name>H3SP30_9BACL</name>
<keyword evidence="1" id="KW-1133">Transmembrane helix</keyword>
<feature type="transmembrane region" description="Helical" evidence="1">
    <location>
        <begin position="114"/>
        <end position="131"/>
    </location>
</feature>
<feature type="transmembrane region" description="Helical" evidence="1">
    <location>
        <begin position="36"/>
        <end position="55"/>
    </location>
</feature>
<comment type="caution">
    <text evidence="2">The sequence shown here is derived from an EMBL/GenBank/DDBJ whole genome shotgun (WGS) entry which is preliminary data.</text>
</comment>
<keyword evidence="3" id="KW-1185">Reference proteome</keyword>
<evidence type="ECO:0000313" key="3">
    <source>
        <dbReference type="Proteomes" id="UP000003900"/>
    </source>
</evidence>
<dbReference type="Proteomes" id="UP000003900">
    <property type="component" value="Unassembled WGS sequence"/>
</dbReference>
<dbReference type="EMBL" id="AHKH01000174">
    <property type="protein sequence ID" value="EHQ59186.1"/>
    <property type="molecule type" value="Genomic_DNA"/>
</dbReference>
<evidence type="ECO:0000256" key="1">
    <source>
        <dbReference type="SAM" id="Phobius"/>
    </source>
</evidence>
<dbReference type="RefSeq" id="WP_006679805.1">
    <property type="nucleotide sequence ID" value="NZ_AHKH01000174.1"/>
</dbReference>
<protein>
    <submittedName>
        <fullName evidence="2">Uncharacterized protein</fullName>
    </submittedName>
</protein>
<feature type="transmembrane region" description="Helical" evidence="1">
    <location>
        <begin position="71"/>
        <end position="94"/>
    </location>
</feature>
<dbReference type="AlphaFoldDB" id="H3SP30"/>
<keyword evidence="1" id="KW-0812">Transmembrane</keyword>
<accession>H3SP30</accession>
<feature type="transmembrane region" description="Helical" evidence="1">
    <location>
        <begin position="7"/>
        <end position="24"/>
    </location>
</feature>
<dbReference type="STRING" id="1131935.PDENDC454_26693"/>
<organism evidence="2 3">
    <name type="scientific">Paenibacillus dendritiformis C454</name>
    <dbReference type="NCBI Taxonomy" id="1131935"/>
    <lineage>
        <taxon>Bacteria</taxon>
        <taxon>Bacillati</taxon>
        <taxon>Bacillota</taxon>
        <taxon>Bacilli</taxon>
        <taxon>Bacillales</taxon>
        <taxon>Paenibacillaceae</taxon>
        <taxon>Paenibacillus</taxon>
    </lineage>
</organism>